<gene>
    <name evidence="2" type="ORF">V1264_016624</name>
</gene>
<evidence type="ECO:0000313" key="3">
    <source>
        <dbReference type="Proteomes" id="UP001374579"/>
    </source>
</evidence>
<accession>A0AAN9BGQ9</accession>
<evidence type="ECO:0000256" key="1">
    <source>
        <dbReference type="SAM" id="MobiDB-lite"/>
    </source>
</evidence>
<sequence>MWTVSHASPSGSPLALPPPVSHGLRCRLPDSVALGDILPAARDERPRDSIVSALGHIYNEINDDVEQGMYGTVQ</sequence>
<dbReference type="AlphaFoldDB" id="A0AAN9BGQ9"/>
<feature type="region of interest" description="Disordered" evidence="1">
    <location>
        <begin position="1"/>
        <end position="20"/>
    </location>
</feature>
<name>A0AAN9BGQ9_9CAEN</name>
<comment type="caution">
    <text evidence="2">The sequence shown here is derived from an EMBL/GenBank/DDBJ whole genome shotgun (WGS) entry which is preliminary data.</text>
</comment>
<organism evidence="2 3">
    <name type="scientific">Littorina saxatilis</name>
    <dbReference type="NCBI Taxonomy" id="31220"/>
    <lineage>
        <taxon>Eukaryota</taxon>
        <taxon>Metazoa</taxon>
        <taxon>Spiralia</taxon>
        <taxon>Lophotrochozoa</taxon>
        <taxon>Mollusca</taxon>
        <taxon>Gastropoda</taxon>
        <taxon>Caenogastropoda</taxon>
        <taxon>Littorinimorpha</taxon>
        <taxon>Littorinoidea</taxon>
        <taxon>Littorinidae</taxon>
        <taxon>Littorina</taxon>
    </lineage>
</organism>
<dbReference type="Proteomes" id="UP001374579">
    <property type="component" value="Unassembled WGS sequence"/>
</dbReference>
<evidence type="ECO:0000313" key="2">
    <source>
        <dbReference type="EMBL" id="KAK7105217.1"/>
    </source>
</evidence>
<protein>
    <submittedName>
        <fullName evidence="2">Uncharacterized protein</fullName>
    </submittedName>
</protein>
<feature type="compositionally biased region" description="Low complexity" evidence="1">
    <location>
        <begin position="1"/>
        <end position="14"/>
    </location>
</feature>
<proteinExistence type="predicted"/>
<keyword evidence="3" id="KW-1185">Reference proteome</keyword>
<dbReference type="EMBL" id="JBAMIC010000007">
    <property type="protein sequence ID" value="KAK7105217.1"/>
    <property type="molecule type" value="Genomic_DNA"/>
</dbReference>
<reference evidence="2 3" key="1">
    <citation type="submission" date="2024-02" db="EMBL/GenBank/DDBJ databases">
        <title>Chromosome-scale genome assembly of the rough periwinkle Littorina saxatilis.</title>
        <authorList>
            <person name="De Jode A."/>
            <person name="Faria R."/>
            <person name="Formenti G."/>
            <person name="Sims Y."/>
            <person name="Smith T.P."/>
            <person name="Tracey A."/>
            <person name="Wood J.M.D."/>
            <person name="Zagrodzka Z.B."/>
            <person name="Johannesson K."/>
            <person name="Butlin R.K."/>
            <person name="Leder E.H."/>
        </authorList>
    </citation>
    <scope>NUCLEOTIDE SEQUENCE [LARGE SCALE GENOMIC DNA]</scope>
    <source>
        <strain evidence="2">Snail1</strain>
        <tissue evidence="2">Muscle</tissue>
    </source>
</reference>